<feature type="compositionally biased region" description="Polar residues" evidence="11">
    <location>
        <begin position="605"/>
        <end position="622"/>
    </location>
</feature>
<organism evidence="15 16">
    <name type="scientific">Arthrobacter sedimenti</name>
    <dbReference type="NCBI Taxonomy" id="2694931"/>
    <lineage>
        <taxon>Bacteria</taxon>
        <taxon>Bacillati</taxon>
        <taxon>Actinomycetota</taxon>
        <taxon>Actinomycetes</taxon>
        <taxon>Micrococcales</taxon>
        <taxon>Micrococcaceae</taxon>
        <taxon>Arthrobacter</taxon>
    </lineage>
</organism>
<keyword evidence="5 10" id="KW-0547">Nucleotide-binding</keyword>
<dbReference type="PANTHER" id="PTHR43289">
    <property type="entry name" value="MITOGEN-ACTIVATED PROTEIN KINASE KINASE KINASE 20-RELATED"/>
    <property type="match status" value="1"/>
</dbReference>
<evidence type="ECO:0000256" key="5">
    <source>
        <dbReference type="ARBA" id="ARBA00022741"/>
    </source>
</evidence>
<protein>
    <recommendedName>
        <fullName evidence="1">non-specific serine/threonine protein kinase</fullName>
        <ecNumber evidence="1">2.7.11.1</ecNumber>
    </recommendedName>
</protein>
<evidence type="ECO:0000256" key="11">
    <source>
        <dbReference type="SAM" id="MobiDB-lite"/>
    </source>
</evidence>
<proteinExistence type="predicted"/>
<sequence length="662" mass="69454">MNESPRTPLHREDSLPVDNRRVLSGRYELGNLIGRGGMADVYKGTDTRLGRTVAVKLLRPDMARDPQFQARFKREAQAVAALNHPSIVAIFDTGEHMVHDGSAEDVRVPYIVMEYVEGKTLRELIRANDVTIDQAIDYTLGVLGALEYSHKAGIVHRDIKPANVMYCPGTNSVKVMDFGIARAIADSSATMTQTQAVVGTAQYLSPEQARGETVDARSDLYSAACLLYEMLTSRPPFVGDSPVSVAYQHVREIAEPASSLNSQVSPALDTVLAKALQKNRADRFQDAAAFRRALRAAKAGVPVPAVPASEAPTDPNDHVPEAAPPTEAFAAGGAGFLDDAPTGRLAATNLFHGDGGPAVPLELADGHGTHEYDGRGYSAAAALPLGLPPERERSTRQNARRRAWIATLVIFTLLVLAGGGLWLYQTVNRPAPAPAKVQIPSVASLTETAALQELYNAGLRPKIARAANDTVPKGTAVGTDPAAGGSLDPGAEIILNVSDGPSSVKIPDSLPGKTEAAARDILRQVGLVGAPSTTTANSATVPAGIVITSNPAPGQNVGVGTSVELIVSTGKVVVPELRALTREEAEAALKQLGLVPSVIEMENSQVEPGKVTDQSDPANTAVDQGKTITIVVAKAPPPPPPPTETPSPTPSATPTPKPTKKG</sequence>
<keyword evidence="7 10" id="KW-0067">ATP-binding</keyword>
<dbReference type="PROSITE" id="PS00107">
    <property type="entry name" value="PROTEIN_KINASE_ATP"/>
    <property type="match status" value="1"/>
</dbReference>
<evidence type="ECO:0000259" key="13">
    <source>
        <dbReference type="PROSITE" id="PS50011"/>
    </source>
</evidence>
<feature type="transmembrane region" description="Helical" evidence="12">
    <location>
        <begin position="403"/>
        <end position="424"/>
    </location>
</feature>
<keyword evidence="12" id="KW-0472">Membrane</keyword>
<comment type="catalytic activity">
    <reaction evidence="9">
        <text>L-seryl-[protein] + ATP = O-phospho-L-seryl-[protein] + ADP + H(+)</text>
        <dbReference type="Rhea" id="RHEA:17989"/>
        <dbReference type="Rhea" id="RHEA-COMP:9863"/>
        <dbReference type="Rhea" id="RHEA-COMP:11604"/>
        <dbReference type="ChEBI" id="CHEBI:15378"/>
        <dbReference type="ChEBI" id="CHEBI:29999"/>
        <dbReference type="ChEBI" id="CHEBI:30616"/>
        <dbReference type="ChEBI" id="CHEBI:83421"/>
        <dbReference type="ChEBI" id="CHEBI:456216"/>
        <dbReference type="EC" id="2.7.11.1"/>
    </reaction>
</comment>
<dbReference type="InterPro" id="IPR005543">
    <property type="entry name" value="PASTA_dom"/>
</dbReference>
<dbReference type="EMBL" id="JBHSDQ010000005">
    <property type="protein sequence ID" value="MFC4397199.1"/>
    <property type="molecule type" value="Genomic_DNA"/>
</dbReference>
<evidence type="ECO:0000256" key="10">
    <source>
        <dbReference type="PROSITE-ProRule" id="PRU10141"/>
    </source>
</evidence>
<evidence type="ECO:0000313" key="15">
    <source>
        <dbReference type="EMBL" id="MFC4397199.1"/>
    </source>
</evidence>
<feature type="domain" description="PASTA" evidence="14">
    <location>
        <begin position="500"/>
        <end position="567"/>
    </location>
</feature>
<keyword evidence="16" id="KW-1185">Reference proteome</keyword>
<dbReference type="Proteomes" id="UP001595778">
    <property type="component" value="Unassembled WGS sequence"/>
</dbReference>
<evidence type="ECO:0000256" key="1">
    <source>
        <dbReference type="ARBA" id="ARBA00012513"/>
    </source>
</evidence>
<feature type="domain" description="PASTA" evidence="14">
    <location>
        <begin position="433"/>
        <end position="499"/>
    </location>
</feature>
<accession>A0ABV8WKB6</accession>
<dbReference type="NCBIfam" id="NF033483">
    <property type="entry name" value="PknB_PASTA_kin"/>
    <property type="match status" value="1"/>
</dbReference>
<dbReference type="PANTHER" id="PTHR43289:SF6">
    <property type="entry name" value="SERINE_THREONINE-PROTEIN KINASE NEKL-3"/>
    <property type="match status" value="1"/>
</dbReference>
<reference evidence="16" key="1">
    <citation type="journal article" date="2019" name="Int. J. Syst. Evol. Microbiol.">
        <title>The Global Catalogue of Microorganisms (GCM) 10K type strain sequencing project: providing services to taxonomists for standard genome sequencing and annotation.</title>
        <authorList>
            <consortium name="The Broad Institute Genomics Platform"/>
            <consortium name="The Broad Institute Genome Sequencing Center for Infectious Disease"/>
            <person name="Wu L."/>
            <person name="Ma J."/>
        </authorList>
    </citation>
    <scope>NUCLEOTIDE SEQUENCE [LARGE SCALE GENOMIC DNA]</scope>
    <source>
        <strain evidence="16">PJ61</strain>
    </source>
</reference>
<feature type="binding site" evidence="10">
    <location>
        <position position="56"/>
    </location>
    <ligand>
        <name>ATP</name>
        <dbReference type="ChEBI" id="CHEBI:30616"/>
    </ligand>
</feature>
<evidence type="ECO:0000313" key="16">
    <source>
        <dbReference type="Proteomes" id="UP001595778"/>
    </source>
</evidence>
<feature type="domain" description="Protein kinase" evidence="13">
    <location>
        <begin position="27"/>
        <end position="295"/>
    </location>
</feature>
<dbReference type="InterPro" id="IPR000719">
    <property type="entry name" value="Prot_kinase_dom"/>
</dbReference>
<dbReference type="InterPro" id="IPR011009">
    <property type="entry name" value="Kinase-like_dom_sf"/>
</dbReference>
<evidence type="ECO:0000256" key="7">
    <source>
        <dbReference type="ARBA" id="ARBA00022840"/>
    </source>
</evidence>
<feature type="region of interest" description="Disordered" evidence="11">
    <location>
        <begin position="301"/>
        <end position="334"/>
    </location>
</feature>
<dbReference type="PROSITE" id="PS50011">
    <property type="entry name" value="PROTEIN_KINASE_DOM"/>
    <property type="match status" value="1"/>
</dbReference>
<feature type="domain" description="PASTA" evidence="14">
    <location>
        <begin position="568"/>
        <end position="634"/>
    </location>
</feature>
<dbReference type="GO" id="GO:0016301">
    <property type="term" value="F:kinase activity"/>
    <property type="evidence" value="ECO:0007669"/>
    <property type="project" value="UniProtKB-KW"/>
</dbReference>
<feature type="region of interest" description="Disordered" evidence="11">
    <location>
        <begin position="632"/>
        <end position="662"/>
    </location>
</feature>
<feature type="compositionally biased region" description="Low complexity" evidence="11">
    <location>
        <begin position="301"/>
        <end position="312"/>
    </location>
</feature>
<feature type="compositionally biased region" description="Pro residues" evidence="11">
    <location>
        <begin position="635"/>
        <end position="662"/>
    </location>
</feature>
<keyword evidence="6 15" id="KW-0418">Kinase</keyword>
<dbReference type="Gene3D" id="1.10.510.10">
    <property type="entry name" value="Transferase(Phosphotransferase) domain 1"/>
    <property type="match status" value="1"/>
</dbReference>
<dbReference type="InterPro" id="IPR008271">
    <property type="entry name" value="Ser/Thr_kinase_AS"/>
</dbReference>
<keyword evidence="12" id="KW-1133">Transmembrane helix</keyword>
<comment type="catalytic activity">
    <reaction evidence="8">
        <text>L-threonyl-[protein] + ATP = O-phospho-L-threonyl-[protein] + ADP + H(+)</text>
        <dbReference type="Rhea" id="RHEA:46608"/>
        <dbReference type="Rhea" id="RHEA-COMP:11060"/>
        <dbReference type="Rhea" id="RHEA-COMP:11605"/>
        <dbReference type="ChEBI" id="CHEBI:15378"/>
        <dbReference type="ChEBI" id="CHEBI:30013"/>
        <dbReference type="ChEBI" id="CHEBI:30616"/>
        <dbReference type="ChEBI" id="CHEBI:61977"/>
        <dbReference type="ChEBI" id="CHEBI:456216"/>
        <dbReference type="EC" id="2.7.11.1"/>
    </reaction>
</comment>
<dbReference type="Pfam" id="PF00069">
    <property type="entry name" value="Pkinase"/>
    <property type="match status" value="1"/>
</dbReference>
<keyword evidence="12" id="KW-0812">Transmembrane</keyword>
<gene>
    <name evidence="15" type="primary">pknB</name>
    <name evidence="15" type="ORF">ACFO0G_13945</name>
</gene>
<dbReference type="InterPro" id="IPR017441">
    <property type="entry name" value="Protein_kinase_ATP_BS"/>
</dbReference>
<evidence type="ECO:0000256" key="2">
    <source>
        <dbReference type="ARBA" id="ARBA00022527"/>
    </source>
</evidence>
<comment type="caution">
    <text evidence="15">The sequence shown here is derived from an EMBL/GenBank/DDBJ whole genome shotgun (WGS) entry which is preliminary data.</text>
</comment>
<keyword evidence="2" id="KW-0723">Serine/threonine-protein kinase</keyword>
<dbReference type="RefSeq" id="WP_376978299.1">
    <property type="nucleotide sequence ID" value="NZ_JBHSDQ010000005.1"/>
</dbReference>
<dbReference type="Gene3D" id="3.30.10.20">
    <property type="match status" value="3"/>
</dbReference>
<dbReference type="Gene3D" id="3.30.200.20">
    <property type="entry name" value="Phosphorylase Kinase, domain 1"/>
    <property type="match status" value="1"/>
</dbReference>
<name>A0ABV8WKB6_9MICC</name>
<evidence type="ECO:0000256" key="12">
    <source>
        <dbReference type="SAM" id="Phobius"/>
    </source>
</evidence>
<dbReference type="SMART" id="SM00740">
    <property type="entry name" value="PASTA"/>
    <property type="match status" value="3"/>
</dbReference>
<keyword evidence="3" id="KW-0808">Transferase</keyword>
<keyword evidence="4" id="KW-0677">Repeat</keyword>
<evidence type="ECO:0000256" key="8">
    <source>
        <dbReference type="ARBA" id="ARBA00047899"/>
    </source>
</evidence>
<dbReference type="EC" id="2.7.11.1" evidence="1"/>
<feature type="region of interest" description="Disordered" evidence="11">
    <location>
        <begin position="605"/>
        <end position="624"/>
    </location>
</feature>
<dbReference type="SMART" id="SM00220">
    <property type="entry name" value="S_TKc"/>
    <property type="match status" value="1"/>
</dbReference>
<evidence type="ECO:0000256" key="4">
    <source>
        <dbReference type="ARBA" id="ARBA00022737"/>
    </source>
</evidence>
<dbReference type="PROSITE" id="PS00108">
    <property type="entry name" value="PROTEIN_KINASE_ST"/>
    <property type="match status" value="1"/>
</dbReference>
<dbReference type="CDD" id="cd14014">
    <property type="entry name" value="STKc_PknB_like"/>
    <property type="match status" value="1"/>
</dbReference>
<dbReference type="SUPFAM" id="SSF56112">
    <property type="entry name" value="Protein kinase-like (PK-like)"/>
    <property type="match status" value="1"/>
</dbReference>
<dbReference type="PROSITE" id="PS51178">
    <property type="entry name" value="PASTA"/>
    <property type="match status" value="3"/>
</dbReference>
<evidence type="ECO:0000256" key="9">
    <source>
        <dbReference type="ARBA" id="ARBA00048679"/>
    </source>
</evidence>
<dbReference type="CDD" id="cd06577">
    <property type="entry name" value="PASTA_pknB"/>
    <property type="match status" value="3"/>
</dbReference>
<dbReference type="Pfam" id="PF03793">
    <property type="entry name" value="PASTA"/>
    <property type="match status" value="3"/>
</dbReference>
<evidence type="ECO:0000256" key="3">
    <source>
        <dbReference type="ARBA" id="ARBA00022679"/>
    </source>
</evidence>
<evidence type="ECO:0000256" key="6">
    <source>
        <dbReference type="ARBA" id="ARBA00022777"/>
    </source>
</evidence>
<evidence type="ECO:0000259" key="14">
    <source>
        <dbReference type="PROSITE" id="PS51178"/>
    </source>
</evidence>